<evidence type="ECO:0000313" key="3">
    <source>
        <dbReference type="Proteomes" id="UP001203687"/>
    </source>
</evidence>
<proteinExistence type="predicted"/>
<keyword evidence="1" id="KW-0472">Membrane</keyword>
<dbReference type="RefSeq" id="WP_248412246.1">
    <property type="nucleotide sequence ID" value="NZ_JALPQF010000004.1"/>
</dbReference>
<dbReference type="EMBL" id="JALPQF010000004">
    <property type="protein sequence ID" value="MCK8480069.1"/>
    <property type="molecule type" value="Genomic_DNA"/>
</dbReference>
<comment type="caution">
    <text evidence="2">The sequence shown here is derived from an EMBL/GenBank/DDBJ whole genome shotgun (WGS) entry which is preliminary data.</text>
</comment>
<reference evidence="2" key="1">
    <citation type="submission" date="2022-04" db="EMBL/GenBank/DDBJ databases">
        <authorList>
            <person name="Ren T."/>
        </authorList>
    </citation>
    <scope>NUCLEOTIDE SEQUENCE</scope>
    <source>
        <strain evidence="2">F63249</strain>
    </source>
</reference>
<feature type="transmembrane region" description="Helical" evidence="1">
    <location>
        <begin position="6"/>
        <end position="27"/>
    </location>
</feature>
<dbReference type="Proteomes" id="UP001203687">
    <property type="component" value="Unassembled WGS sequence"/>
</dbReference>
<protein>
    <recommendedName>
        <fullName evidence="4">DUF4234 domain-containing protein</fullName>
    </recommendedName>
</protein>
<keyword evidence="1" id="KW-0812">Transmembrane</keyword>
<gene>
    <name evidence="2" type="ORF">MUY34_05510</name>
</gene>
<feature type="transmembrane region" description="Helical" evidence="1">
    <location>
        <begin position="91"/>
        <end position="110"/>
    </location>
</feature>
<evidence type="ECO:0000256" key="1">
    <source>
        <dbReference type="SAM" id="Phobius"/>
    </source>
</evidence>
<evidence type="ECO:0008006" key="4">
    <source>
        <dbReference type="Google" id="ProtNLM"/>
    </source>
</evidence>
<accession>A0ABT0H7P1</accession>
<evidence type="ECO:0000313" key="2">
    <source>
        <dbReference type="EMBL" id="MCK8480069.1"/>
    </source>
</evidence>
<keyword evidence="3" id="KW-1185">Reference proteome</keyword>
<name>A0ABT0H7P1_9FLAO</name>
<organism evidence="2 3">
    <name type="scientific">Psychroserpens algicola</name>
    <dbReference type="NCBI Taxonomy" id="1719034"/>
    <lineage>
        <taxon>Bacteria</taxon>
        <taxon>Pseudomonadati</taxon>
        <taxon>Bacteroidota</taxon>
        <taxon>Flavobacteriia</taxon>
        <taxon>Flavobacteriales</taxon>
        <taxon>Flavobacteriaceae</taxon>
        <taxon>Psychroserpens</taxon>
    </lineage>
</organism>
<feature type="transmembrane region" description="Helical" evidence="1">
    <location>
        <begin position="48"/>
        <end position="71"/>
    </location>
</feature>
<keyword evidence="1" id="KW-1133">Transmembrane helix</keyword>
<sequence>MNYNILTYGIYLPIIALIMIKVGWMFYTHGEVFLLHLYKQDNTIVKPINNLLLIGYYLTNLGYAIITLAYWDKVHNLTEMLNTLSEHLGNIIIGLAVLHYNNVLCLNYLVKSKKVNQYIKSTY</sequence>